<name>A0AAD5JWL7_9FUNG</name>
<evidence type="ECO:0000313" key="3">
    <source>
        <dbReference type="Proteomes" id="UP001209540"/>
    </source>
</evidence>
<evidence type="ECO:0000256" key="1">
    <source>
        <dbReference type="SAM" id="MobiDB-lite"/>
    </source>
</evidence>
<organism evidence="2 3">
    <name type="scientific">Phascolomyces articulosus</name>
    <dbReference type="NCBI Taxonomy" id="60185"/>
    <lineage>
        <taxon>Eukaryota</taxon>
        <taxon>Fungi</taxon>
        <taxon>Fungi incertae sedis</taxon>
        <taxon>Mucoromycota</taxon>
        <taxon>Mucoromycotina</taxon>
        <taxon>Mucoromycetes</taxon>
        <taxon>Mucorales</taxon>
        <taxon>Lichtheimiaceae</taxon>
        <taxon>Phascolomyces</taxon>
    </lineage>
</organism>
<sequence>MTDKQQPQGPISNFTGSGNEYATNNDSSLLPAPTNDTVVIMPAIIQYDHPEYQNATDSCNNTIDQRILSNNHIDAMGSRYKRLVDQEKIYQREHCRRAKYYRKMRIQYLLKLQGTHPLPVDLKPYLHRDPWCFNDTDDVNDDKNVHLPSKEEEGFGQQHTAGHILCPLHENNMDLDPNSNLDEINERIMQEYQYNNEHLRQRAEHYKRIYQRHLDIIF</sequence>
<accession>A0AAD5JWL7</accession>
<protein>
    <submittedName>
        <fullName evidence="2">Uncharacterized protein</fullName>
    </submittedName>
</protein>
<feature type="region of interest" description="Disordered" evidence="1">
    <location>
        <begin position="1"/>
        <end position="33"/>
    </location>
</feature>
<dbReference type="EMBL" id="JAIXMP010000019">
    <property type="protein sequence ID" value="KAI9258069.1"/>
    <property type="molecule type" value="Genomic_DNA"/>
</dbReference>
<gene>
    <name evidence="2" type="ORF">BDA99DRAFT_539086</name>
</gene>
<reference evidence="2" key="1">
    <citation type="journal article" date="2022" name="IScience">
        <title>Evolution of zygomycete secretomes and the origins of terrestrial fungal ecologies.</title>
        <authorList>
            <person name="Chang Y."/>
            <person name="Wang Y."/>
            <person name="Mondo S."/>
            <person name="Ahrendt S."/>
            <person name="Andreopoulos W."/>
            <person name="Barry K."/>
            <person name="Beard J."/>
            <person name="Benny G.L."/>
            <person name="Blankenship S."/>
            <person name="Bonito G."/>
            <person name="Cuomo C."/>
            <person name="Desiro A."/>
            <person name="Gervers K.A."/>
            <person name="Hundley H."/>
            <person name="Kuo A."/>
            <person name="LaButti K."/>
            <person name="Lang B.F."/>
            <person name="Lipzen A."/>
            <person name="O'Donnell K."/>
            <person name="Pangilinan J."/>
            <person name="Reynolds N."/>
            <person name="Sandor L."/>
            <person name="Smith M.E."/>
            <person name="Tsang A."/>
            <person name="Grigoriev I.V."/>
            <person name="Stajich J.E."/>
            <person name="Spatafora J.W."/>
        </authorList>
    </citation>
    <scope>NUCLEOTIDE SEQUENCE</scope>
    <source>
        <strain evidence="2">RSA 2281</strain>
    </source>
</reference>
<keyword evidence="3" id="KW-1185">Reference proteome</keyword>
<dbReference type="Proteomes" id="UP001209540">
    <property type="component" value="Unassembled WGS sequence"/>
</dbReference>
<dbReference type="AlphaFoldDB" id="A0AAD5JWL7"/>
<evidence type="ECO:0000313" key="2">
    <source>
        <dbReference type="EMBL" id="KAI9258069.1"/>
    </source>
</evidence>
<comment type="caution">
    <text evidence="2">The sequence shown here is derived from an EMBL/GenBank/DDBJ whole genome shotgun (WGS) entry which is preliminary data.</text>
</comment>
<reference evidence="2" key="2">
    <citation type="submission" date="2023-02" db="EMBL/GenBank/DDBJ databases">
        <authorList>
            <consortium name="DOE Joint Genome Institute"/>
            <person name="Mondo S.J."/>
            <person name="Chang Y."/>
            <person name="Wang Y."/>
            <person name="Ahrendt S."/>
            <person name="Andreopoulos W."/>
            <person name="Barry K."/>
            <person name="Beard J."/>
            <person name="Benny G.L."/>
            <person name="Blankenship S."/>
            <person name="Bonito G."/>
            <person name="Cuomo C."/>
            <person name="Desiro A."/>
            <person name="Gervers K.A."/>
            <person name="Hundley H."/>
            <person name="Kuo A."/>
            <person name="LaButti K."/>
            <person name="Lang B.F."/>
            <person name="Lipzen A."/>
            <person name="O'Donnell K."/>
            <person name="Pangilinan J."/>
            <person name="Reynolds N."/>
            <person name="Sandor L."/>
            <person name="Smith M.W."/>
            <person name="Tsang A."/>
            <person name="Grigoriev I.V."/>
            <person name="Stajich J.E."/>
            <person name="Spatafora J.W."/>
        </authorList>
    </citation>
    <scope>NUCLEOTIDE SEQUENCE</scope>
    <source>
        <strain evidence="2">RSA 2281</strain>
    </source>
</reference>
<proteinExistence type="predicted"/>
<feature type="compositionally biased region" description="Polar residues" evidence="1">
    <location>
        <begin position="1"/>
        <end position="28"/>
    </location>
</feature>